<dbReference type="InterPro" id="IPR029063">
    <property type="entry name" value="SAM-dependent_MTases_sf"/>
</dbReference>
<accession>A0ABY4P8B0</accession>
<dbReference type="PROSITE" id="PS01231">
    <property type="entry name" value="TRMA_2"/>
    <property type="match status" value="1"/>
</dbReference>
<dbReference type="Pfam" id="PF01938">
    <property type="entry name" value="TRAM"/>
    <property type="match status" value="1"/>
</dbReference>
<evidence type="ECO:0000259" key="6">
    <source>
        <dbReference type="PROSITE" id="PS50926"/>
    </source>
</evidence>
<dbReference type="GO" id="GO:0032259">
    <property type="term" value="P:methylation"/>
    <property type="evidence" value="ECO:0007669"/>
    <property type="project" value="UniProtKB-KW"/>
</dbReference>
<feature type="domain" description="TRAM" evidence="6">
    <location>
        <begin position="7"/>
        <end position="65"/>
    </location>
</feature>
<evidence type="ECO:0000256" key="5">
    <source>
        <dbReference type="PROSITE-ProRule" id="PRU10015"/>
    </source>
</evidence>
<dbReference type="PROSITE" id="PS50926">
    <property type="entry name" value="TRAM"/>
    <property type="match status" value="1"/>
</dbReference>
<reference evidence="7" key="1">
    <citation type="journal article" date="2022" name="Int. J. Syst. Evol. Microbiol.">
        <title>Apilactobacillus apisilvae sp. nov., Nicolia spurrieriana gen. nov. sp. nov., Bombilactobacillus folatiphilus sp. nov. and Bombilactobacillus thymidiniphilus sp. nov., four new lactic acid bacterial isolates from stingless bees Tetragonula carbonaria and Austroplebeia australis.</title>
        <authorList>
            <person name="Oliphant S.A."/>
            <person name="Watson-Haigh N.S."/>
            <person name="Sumby K.M."/>
            <person name="Gardner J."/>
            <person name="Groom S."/>
            <person name="Jiranek V."/>
        </authorList>
    </citation>
    <scope>NUCLEOTIDE SEQUENCE</scope>
    <source>
        <strain evidence="7">SG4_D2</strain>
    </source>
</reference>
<dbReference type="SUPFAM" id="SSF53335">
    <property type="entry name" value="S-adenosyl-L-methionine-dependent methyltransferases"/>
    <property type="match status" value="1"/>
</dbReference>
<dbReference type="PANTHER" id="PTHR11061:SF45">
    <property type="match status" value="1"/>
</dbReference>
<feature type="active site" evidence="5">
    <location>
        <position position="416"/>
    </location>
</feature>
<dbReference type="Gene3D" id="2.40.50.1070">
    <property type="match status" value="1"/>
</dbReference>
<feature type="binding site" evidence="4">
    <location>
        <position position="320"/>
    </location>
    <ligand>
        <name>S-adenosyl-L-methionine</name>
        <dbReference type="ChEBI" id="CHEBI:59789"/>
    </ligand>
</feature>
<gene>
    <name evidence="7" type="primary">rlmD</name>
    <name evidence="7" type="ORF">MOO45_05990</name>
</gene>
<dbReference type="Proteomes" id="UP000831495">
    <property type="component" value="Chromosome"/>
</dbReference>
<dbReference type="EMBL" id="CP093366">
    <property type="protein sequence ID" value="UQS81751.1"/>
    <property type="molecule type" value="Genomic_DNA"/>
</dbReference>
<feature type="active site" description="Nucleophile" evidence="4">
    <location>
        <position position="416"/>
    </location>
</feature>
<proteinExistence type="inferred from homology"/>
<dbReference type="Gene3D" id="3.40.50.150">
    <property type="entry name" value="Vaccinia Virus protein VP39"/>
    <property type="match status" value="1"/>
</dbReference>
<dbReference type="InterPro" id="IPR012340">
    <property type="entry name" value="NA-bd_OB-fold"/>
</dbReference>
<evidence type="ECO:0000256" key="2">
    <source>
        <dbReference type="ARBA" id="ARBA00022679"/>
    </source>
</evidence>
<evidence type="ECO:0000313" key="7">
    <source>
        <dbReference type="EMBL" id="UQS81751.1"/>
    </source>
</evidence>
<dbReference type="GO" id="GO:0008168">
    <property type="term" value="F:methyltransferase activity"/>
    <property type="evidence" value="ECO:0007669"/>
    <property type="project" value="UniProtKB-KW"/>
</dbReference>
<keyword evidence="2 4" id="KW-0808">Transferase</keyword>
<organism evidence="7 8">
    <name type="scientific">Bombilactobacillus folatiphilus</name>
    <dbReference type="NCBI Taxonomy" id="2923362"/>
    <lineage>
        <taxon>Bacteria</taxon>
        <taxon>Bacillati</taxon>
        <taxon>Bacillota</taxon>
        <taxon>Bacilli</taxon>
        <taxon>Lactobacillales</taxon>
        <taxon>Lactobacillaceae</taxon>
        <taxon>Bombilactobacillus</taxon>
    </lineage>
</organism>
<dbReference type="EC" id="2.1.1.190" evidence="7"/>
<keyword evidence="1 4" id="KW-0489">Methyltransferase</keyword>
<feature type="binding site" evidence="4">
    <location>
        <position position="341"/>
    </location>
    <ligand>
        <name>S-adenosyl-L-methionine</name>
        <dbReference type="ChEBI" id="CHEBI:59789"/>
    </ligand>
</feature>
<dbReference type="InterPro" id="IPR030391">
    <property type="entry name" value="MeTrfase_TrmA_CS"/>
</dbReference>
<feature type="binding site" evidence="4">
    <location>
        <position position="389"/>
    </location>
    <ligand>
        <name>S-adenosyl-L-methionine</name>
        <dbReference type="ChEBI" id="CHEBI:59789"/>
    </ligand>
</feature>
<dbReference type="InterPro" id="IPR030390">
    <property type="entry name" value="MeTrfase_TrmA_AS"/>
</dbReference>
<keyword evidence="3 4" id="KW-0949">S-adenosyl-L-methionine</keyword>
<feature type="binding site" evidence="4">
    <location>
        <position position="291"/>
    </location>
    <ligand>
        <name>S-adenosyl-L-methionine</name>
        <dbReference type="ChEBI" id="CHEBI:59789"/>
    </ligand>
</feature>
<dbReference type="PROSITE" id="PS51687">
    <property type="entry name" value="SAM_MT_RNA_M5U"/>
    <property type="match status" value="1"/>
</dbReference>
<dbReference type="PROSITE" id="PS01230">
    <property type="entry name" value="TRMA_1"/>
    <property type="match status" value="1"/>
</dbReference>
<dbReference type="Pfam" id="PF05958">
    <property type="entry name" value="tRNA_U5-meth_tr"/>
    <property type="match status" value="1"/>
</dbReference>
<dbReference type="PANTHER" id="PTHR11061">
    <property type="entry name" value="RNA M5U METHYLTRANSFERASE"/>
    <property type="match status" value="1"/>
</dbReference>
<dbReference type="SUPFAM" id="SSF50249">
    <property type="entry name" value="Nucleic acid-binding proteins"/>
    <property type="match status" value="1"/>
</dbReference>
<dbReference type="InterPro" id="IPR010280">
    <property type="entry name" value="U5_MeTrfase_fam"/>
</dbReference>
<dbReference type="RefSeq" id="WP_249514019.1">
    <property type="nucleotide sequence ID" value="NZ_CP093366.1"/>
</dbReference>
<protein>
    <submittedName>
        <fullName evidence="7">23S rRNA (Uracil(1939)-C(5))-methyltransferase RlmD</fullName>
        <ecNumber evidence="7">2.1.1.190</ecNumber>
    </submittedName>
</protein>
<keyword evidence="8" id="KW-1185">Reference proteome</keyword>
<sequence length="462" mass="52008">MSKDTLPIKIGQKLQLEIKKMGINGEGIGYYHQKLVFVPQVLPGEQVQCEITAIQPHFLRGKCLTRTHDSSLRNHQVPTLYGKVGGLELAHLKYPAQLNFKRLMVKQALQHFQPQGFRHYQVLPTIGMDEPWHYRNKAQFQLQEQAGQVVCGLYQNHSHQVVDSLTMPTQSCLTLSILQRLVPIIQQLQLPIFDEEHNSGIFKTLVVRESTFTKTSQLTVITNSRKFPKLRQFLALLNAQIPEVDALFQNYNPAPSHDVWGAETKLLWGKEYLVEQINNQQFALSPRAFLQLNPIQTQKLYQLVQKTIDPQPDDILVDAYAGVGTIGISLAPKVAQVLGSETIPEAVHDANLNAQQNHLANAHYTVGATEELYPKWLAQGLRPTSLVVDPPRVGLANSLVELLVKSGPAKVVYVSCNPSTLARDLRQLAPVYQVQSIQPIDMFPQTPHVESMTVLERKKERS</sequence>
<dbReference type="Gene3D" id="2.40.50.140">
    <property type="entry name" value="Nucleic acid-binding proteins"/>
    <property type="match status" value="1"/>
</dbReference>
<evidence type="ECO:0000256" key="3">
    <source>
        <dbReference type="ARBA" id="ARBA00022691"/>
    </source>
</evidence>
<dbReference type="NCBIfam" id="TIGR00479">
    <property type="entry name" value="rumA"/>
    <property type="match status" value="1"/>
</dbReference>
<dbReference type="InterPro" id="IPR002792">
    <property type="entry name" value="TRAM_dom"/>
</dbReference>
<evidence type="ECO:0000256" key="1">
    <source>
        <dbReference type="ARBA" id="ARBA00022603"/>
    </source>
</evidence>
<name>A0ABY4P8B0_9LACO</name>
<evidence type="ECO:0000256" key="4">
    <source>
        <dbReference type="PROSITE-ProRule" id="PRU01024"/>
    </source>
</evidence>
<comment type="similarity">
    <text evidence="4">Belongs to the class I-like SAM-binding methyltransferase superfamily. RNA M5U methyltransferase family.</text>
</comment>
<evidence type="ECO:0000313" key="8">
    <source>
        <dbReference type="Proteomes" id="UP000831495"/>
    </source>
</evidence>